<dbReference type="GO" id="GO:0046872">
    <property type="term" value="F:metal ion binding"/>
    <property type="evidence" value="ECO:0007669"/>
    <property type="project" value="UniProtKB-KW"/>
</dbReference>
<evidence type="ECO:0000256" key="15">
    <source>
        <dbReference type="ARBA" id="ARBA00023211"/>
    </source>
</evidence>
<keyword evidence="13" id="KW-0472">Membrane</keyword>
<keyword evidence="10" id="KW-0735">Signal-anchor</keyword>
<comment type="catalytic activity">
    <reaction evidence="20">
        <text>3-O-[beta-D-Xyl-(1-&gt;4)-Rib-ol-P-Rib-ol-P-3-beta-D-GalNAc-(1-&gt;3)-beta-D-GlcNAc-(1-&gt;4)-(O-6-P-alpha-D-Man)]-Thr-[protein] + UDP-alpha-D-glucuronate = 3-O-[beta-D-GlcA-(1-&gt;3)-beta-D-Xyl-(1-&gt;4)-Rib-ol-P-Rib-ol-P-3-beta-D-GalNAc-(1-&gt;3)-beta-D-GlcNAc-(1-&gt;4)-(O-6-P-alpha-D-Man)]-Thr-[protein] + UDP + H(+)</text>
        <dbReference type="Rhea" id="RHEA:46860"/>
        <dbReference type="Rhea" id="RHEA-COMP:15023"/>
        <dbReference type="Rhea" id="RHEA-COMP:17482"/>
        <dbReference type="ChEBI" id="CHEBI:15378"/>
        <dbReference type="ChEBI" id="CHEBI:58052"/>
        <dbReference type="ChEBI" id="CHEBI:58223"/>
        <dbReference type="ChEBI" id="CHEBI:142405"/>
        <dbReference type="ChEBI" id="CHEBI:177336"/>
    </reaction>
</comment>
<organism evidence="22 23">
    <name type="scientific">Hyalella azteca</name>
    <name type="common">Amphipod</name>
    <dbReference type="NCBI Taxonomy" id="294128"/>
    <lineage>
        <taxon>Eukaryota</taxon>
        <taxon>Metazoa</taxon>
        <taxon>Ecdysozoa</taxon>
        <taxon>Arthropoda</taxon>
        <taxon>Crustacea</taxon>
        <taxon>Multicrustacea</taxon>
        <taxon>Malacostraca</taxon>
        <taxon>Eumalacostraca</taxon>
        <taxon>Peracarida</taxon>
        <taxon>Amphipoda</taxon>
        <taxon>Senticaudata</taxon>
        <taxon>Talitrida</taxon>
        <taxon>Talitroidea</taxon>
        <taxon>Hyalellidae</taxon>
        <taxon>Hyalella</taxon>
    </lineage>
</organism>
<protein>
    <recommendedName>
        <fullName evidence="5">Beta-1,4-glucuronyltransferase 1</fullName>
    </recommendedName>
    <alternativeName>
        <fullName evidence="16">I-beta-1,3-N-acetylglucosaminyltransferase</fullName>
    </alternativeName>
    <alternativeName>
        <fullName evidence="19">N-acetyllactosaminide beta-1,3-N-acetylglucosaminyltransferase</fullName>
    </alternativeName>
    <alternativeName>
        <fullName evidence="17">Poly-N-acetyllactosamine extension enzyme</fullName>
    </alternativeName>
    <alternativeName>
        <fullName evidence="18">UDP-GlcNAc:betaGal beta-1,3-N-acetylglucosaminyltransferase 1</fullName>
    </alternativeName>
</protein>
<keyword evidence="6" id="KW-0328">Glycosyltransferase</keyword>
<comment type="cofactor">
    <cofactor evidence="1">
        <name>Mn(2+)</name>
        <dbReference type="ChEBI" id="CHEBI:29035"/>
    </cofactor>
</comment>
<dbReference type="GO" id="GO:0035269">
    <property type="term" value="P:protein O-linked glycosylation via mannose"/>
    <property type="evidence" value="ECO:0007669"/>
    <property type="project" value="TreeGrafter"/>
</dbReference>
<keyword evidence="12" id="KW-0333">Golgi apparatus</keyword>
<evidence type="ECO:0000256" key="5">
    <source>
        <dbReference type="ARBA" id="ARBA00017962"/>
    </source>
</evidence>
<dbReference type="KEGG" id="hazt:108680058"/>
<accession>A0A8B7PE77</accession>
<evidence type="ECO:0000256" key="11">
    <source>
        <dbReference type="ARBA" id="ARBA00022989"/>
    </source>
</evidence>
<evidence type="ECO:0000256" key="10">
    <source>
        <dbReference type="ARBA" id="ARBA00022968"/>
    </source>
</evidence>
<dbReference type="AlphaFoldDB" id="A0A8B7PE77"/>
<dbReference type="OMA" id="SETHISH"/>
<evidence type="ECO:0000256" key="19">
    <source>
        <dbReference type="ARBA" id="ARBA00033291"/>
    </source>
</evidence>
<evidence type="ECO:0000256" key="4">
    <source>
        <dbReference type="ARBA" id="ARBA00008539"/>
    </source>
</evidence>
<dbReference type="SUPFAM" id="SSF53448">
    <property type="entry name" value="Nucleotide-diphospho-sugar transferases"/>
    <property type="match status" value="1"/>
</dbReference>
<comment type="similarity">
    <text evidence="4">Belongs to the glycosyltransferase 49 family.</text>
</comment>
<evidence type="ECO:0000256" key="20">
    <source>
        <dbReference type="ARBA" id="ARBA00047852"/>
    </source>
</evidence>
<dbReference type="GO" id="GO:0000139">
    <property type="term" value="C:Golgi membrane"/>
    <property type="evidence" value="ECO:0007669"/>
    <property type="project" value="UniProtKB-SubCell"/>
</dbReference>
<dbReference type="UniPathway" id="UPA00378"/>
<evidence type="ECO:0000256" key="13">
    <source>
        <dbReference type="ARBA" id="ARBA00023136"/>
    </source>
</evidence>
<evidence type="ECO:0000256" key="12">
    <source>
        <dbReference type="ARBA" id="ARBA00023034"/>
    </source>
</evidence>
<keyword evidence="22" id="KW-1185">Reference proteome</keyword>
<dbReference type="PANTHER" id="PTHR46420">
    <property type="entry name" value="BETA-1,4-GLUCURONYLTRANSFERASE 1"/>
    <property type="match status" value="1"/>
</dbReference>
<dbReference type="PANTHER" id="PTHR46420:SF1">
    <property type="entry name" value="BETA-1,4-GLUCURONYLTRANSFERASE 1"/>
    <property type="match status" value="1"/>
</dbReference>
<evidence type="ECO:0000256" key="16">
    <source>
        <dbReference type="ARBA" id="ARBA00030723"/>
    </source>
</evidence>
<reference evidence="23" key="1">
    <citation type="submission" date="2025-08" db="UniProtKB">
        <authorList>
            <consortium name="RefSeq"/>
        </authorList>
    </citation>
    <scope>IDENTIFICATION</scope>
    <source>
        <tissue evidence="23">Whole organism</tissue>
    </source>
</reference>
<evidence type="ECO:0000256" key="1">
    <source>
        <dbReference type="ARBA" id="ARBA00001936"/>
    </source>
</evidence>
<dbReference type="Pfam" id="PF13896">
    <property type="entry name" value="Glyco_transf_49"/>
    <property type="match status" value="1"/>
</dbReference>
<dbReference type="GeneID" id="108680058"/>
<evidence type="ECO:0000256" key="2">
    <source>
        <dbReference type="ARBA" id="ARBA00004323"/>
    </source>
</evidence>
<evidence type="ECO:0000256" key="3">
    <source>
        <dbReference type="ARBA" id="ARBA00004922"/>
    </source>
</evidence>
<dbReference type="OrthoDB" id="6479716at2759"/>
<dbReference type="InterPro" id="IPR029044">
    <property type="entry name" value="Nucleotide-diphossugar_trans"/>
</dbReference>
<sequence>MLCRVWVVSVLGLLLLSLSNIFLTLKMIGPREEFSVCRSSPPQFTSDLASMKQINLTSYLAFLRDTHTLSDAHQKPCGDPEWAIESSSTPPQSAFTVDVFSGRWDTRREYKIHDSVYRGPRYPTLARESQVTLATQSSVDRLFWIVQVARHWLGPISIAVFTPDVEFGIAKEYLKYLISCFPYVGDKIIIHFAYPKDRPPRPLDAESSGDFLALCHEPVTVLKNLLGQRSKQMMAWREKLSYPQNLLRNVARQNCHAEFVFIVDVDIVTPPEMFEKLDAFLRTSAVQSCDKCAFVIPTYEIDEKAPLPSNVSDMLALVQAGRARPFHEKVFIHNQFSTNFSLWQANVGEWLDRSGRATESPVFISHDVTFEFFYEPFYVARDAYPAHDERFVGFGFNRNTQTYEMLVAGWKFKVLAPIFSIHWGMQTKKGRPRWRETQNQNNRKLFEDFKREITVKYKSDPLGMMKPKPKPAPLSWKRGKTAS</sequence>
<evidence type="ECO:0000256" key="21">
    <source>
        <dbReference type="SAM" id="MobiDB-lite"/>
    </source>
</evidence>
<feature type="region of interest" description="Disordered" evidence="21">
    <location>
        <begin position="460"/>
        <end position="483"/>
    </location>
</feature>
<evidence type="ECO:0000256" key="6">
    <source>
        <dbReference type="ARBA" id="ARBA00022676"/>
    </source>
</evidence>
<evidence type="ECO:0000256" key="9">
    <source>
        <dbReference type="ARBA" id="ARBA00022723"/>
    </source>
</evidence>
<dbReference type="RefSeq" id="XP_018024315.1">
    <property type="nucleotide sequence ID" value="XM_018168826.2"/>
</dbReference>
<dbReference type="InterPro" id="IPR043189">
    <property type="entry name" value="B4GAT1"/>
</dbReference>
<comment type="pathway">
    <text evidence="3">Protein modification; protein glycosylation.</text>
</comment>
<name>A0A8B7PE77_HYAAZ</name>
<evidence type="ECO:0000256" key="7">
    <source>
        <dbReference type="ARBA" id="ARBA00022679"/>
    </source>
</evidence>
<evidence type="ECO:0000313" key="22">
    <source>
        <dbReference type="Proteomes" id="UP000694843"/>
    </source>
</evidence>
<keyword evidence="9" id="KW-0479">Metal-binding</keyword>
<proteinExistence type="inferred from homology"/>
<evidence type="ECO:0000256" key="14">
    <source>
        <dbReference type="ARBA" id="ARBA00023180"/>
    </source>
</evidence>
<evidence type="ECO:0000256" key="8">
    <source>
        <dbReference type="ARBA" id="ARBA00022692"/>
    </source>
</evidence>
<dbReference type="GO" id="GO:0015020">
    <property type="term" value="F:glucuronosyltransferase activity"/>
    <property type="evidence" value="ECO:0007669"/>
    <property type="project" value="InterPro"/>
</dbReference>
<keyword evidence="11" id="KW-1133">Transmembrane helix</keyword>
<keyword evidence="7" id="KW-0808">Transferase</keyword>
<evidence type="ECO:0000313" key="23">
    <source>
        <dbReference type="RefSeq" id="XP_018024315.1"/>
    </source>
</evidence>
<gene>
    <name evidence="23" type="primary">LOC108680058</name>
</gene>
<comment type="subcellular location">
    <subcellularLocation>
        <location evidence="2">Golgi apparatus membrane</location>
        <topology evidence="2">Single-pass type II membrane protein</topology>
    </subcellularLocation>
</comment>
<keyword evidence="15" id="KW-0464">Manganese</keyword>
<keyword evidence="14" id="KW-0325">Glycoprotein</keyword>
<evidence type="ECO:0000256" key="18">
    <source>
        <dbReference type="ARBA" id="ARBA00032181"/>
    </source>
</evidence>
<evidence type="ECO:0000256" key="17">
    <source>
        <dbReference type="ARBA" id="ARBA00032175"/>
    </source>
</evidence>
<keyword evidence="8" id="KW-0812">Transmembrane</keyword>
<dbReference type="Proteomes" id="UP000694843">
    <property type="component" value="Unplaced"/>
</dbReference>